<dbReference type="PANTHER" id="PTHR46082">
    <property type="entry name" value="ATP/GTP-BINDING PROTEIN-RELATED"/>
    <property type="match status" value="1"/>
</dbReference>
<protein>
    <recommendedName>
        <fullName evidence="1">Nucleoside phosphorylase domain-containing protein</fullName>
    </recommendedName>
</protein>
<proteinExistence type="predicted"/>
<feature type="domain" description="Nucleoside phosphorylase" evidence="1">
    <location>
        <begin position="19"/>
        <end position="118"/>
    </location>
</feature>
<reference evidence="2" key="1">
    <citation type="submission" date="2023-02" db="EMBL/GenBank/DDBJ databases">
        <authorList>
            <person name="Palmer J.M."/>
        </authorList>
    </citation>
    <scope>NUCLEOTIDE SEQUENCE</scope>
    <source>
        <strain evidence="2">FW57</strain>
    </source>
</reference>
<sequence length="122" mass="13074">MLDKEHLRLPNQAGDDNIYVLGRIDQHNVVMACLPGQYGTNNAAIVATNLKRSFQNIRATLMVGIGGGSPGQADLYLGDVVVGRRVMQYDMGKMIAGGLFQETADAKVPAWLLNSAVSALSK</sequence>
<dbReference type="InterPro" id="IPR000845">
    <property type="entry name" value="Nucleoside_phosphorylase_d"/>
</dbReference>
<evidence type="ECO:0000259" key="1">
    <source>
        <dbReference type="Pfam" id="PF01048"/>
    </source>
</evidence>
<dbReference type="PANTHER" id="PTHR46082:SF11">
    <property type="entry name" value="AAA+ ATPASE DOMAIN-CONTAINING PROTEIN-RELATED"/>
    <property type="match status" value="1"/>
</dbReference>
<comment type="caution">
    <text evidence="2">The sequence shown here is derived from an EMBL/GenBank/DDBJ whole genome shotgun (WGS) entry which is preliminary data.</text>
</comment>
<evidence type="ECO:0000313" key="3">
    <source>
        <dbReference type="Proteomes" id="UP001197093"/>
    </source>
</evidence>
<dbReference type="GO" id="GO:0003824">
    <property type="term" value="F:catalytic activity"/>
    <property type="evidence" value="ECO:0007669"/>
    <property type="project" value="InterPro"/>
</dbReference>
<dbReference type="AlphaFoldDB" id="A0AAD4EP30"/>
<dbReference type="InterPro" id="IPR035994">
    <property type="entry name" value="Nucleoside_phosphorylase_sf"/>
</dbReference>
<dbReference type="SUPFAM" id="SSF53167">
    <property type="entry name" value="Purine and uridine phosphorylases"/>
    <property type="match status" value="1"/>
</dbReference>
<name>A0AAD4EP30_9PEZI</name>
<accession>A0AAD4EP30</accession>
<dbReference type="Proteomes" id="UP001197093">
    <property type="component" value="Unassembled WGS sequence"/>
</dbReference>
<dbReference type="EMBL" id="JAHCVI010000005">
    <property type="protein sequence ID" value="KAG7284846.1"/>
    <property type="molecule type" value="Genomic_DNA"/>
</dbReference>
<dbReference type="Pfam" id="PF01048">
    <property type="entry name" value="PNP_UDP_1"/>
    <property type="match status" value="1"/>
</dbReference>
<dbReference type="GO" id="GO:0009116">
    <property type="term" value="P:nucleoside metabolic process"/>
    <property type="evidence" value="ECO:0007669"/>
    <property type="project" value="InterPro"/>
</dbReference>
<dbReference type="InterPro" id="IPR053137">
    <property type="entry name" value="NLR-like"/>
</dbReference>
<organism evidence="2 3">
    <name type="scientific">Staphylotrichum longicolle</name>
    <dbReference type="NCBI Taxonomy" id="669026"/>
    <lineage>
        <taxon>Eukaryota</taxon>
        <taxon>Fungi</taxon>
        <taxon>Dikarya</taxon>
        <taxon>Ascomycota</taxon>
        <taxon>Pezizomycotina</taxon>
        <taxon>Sordariomycetes</taxon>
        <taxon>Sordariomycetidae</taxon>
        <taxon>Sordariales</taxon>
        <taxon>Chaetomiaceae</taxon>
        <taxon>Staphylotrichum</taxon>
    </lineage>
</organism>
<gene>
    <name evidence="2" type="ORF">NEMBOFW57_009461</name>
</gene>
<dbReference type="Gene3D" id="3.40.50.1580">
    <property type="entry name" value="Nucleoside phosphorylase domain"/>
    <property type="match status" value="1"/>
</dbReference>
<keyword evidence="3" id="KW-1185">Reference proteome</keyword>
<evidence type="ECO:0000313" key="2">
    <source>
        <dbReference type="EMBL" id="KAG7284846.1"/>
    </source>
</evidence>